<organism evidence="1">
    <name type="scientific">Rhizophagus irregularis (strain DAOM 181602 / DAOM 197198 / MUCL 43194)</name>
    <name type="common">Arbuscular mycorrhizal fungus</name>
    <name type="synonym">Glomus intraradices</name>
    <dbReference type="NCBI Taxonomy" id="747089"/>
    <lineage>
        <taxon>Eukaryota</taxon>
        <taxon>Fungi</taxon>
        <taxon>Fungi incertae sedis</taxon>
        <taxon>Mucoromycota</taxon>
        <taxon>Glomeromycotina</taxon>
        <taxon>Glomeromycetes</taxon>
        <taxon>Glomerales</taxon>
        <taxon>Glomeraceae</taxon>
        <taxon>Rhizophagus</taxon>
    </lineage>
</organism>
<dbReference type="AlphaFoldDB" id="U9T023"/>
<sequence>MSNDSKPNHGIVKLIEDQKHLKYFEWSNSFDDSFKDDDPYEQILLALEKNMQKTEFYSNIIENSGGRLKIIFIQTL</sequence>
<dbReference type="EMBL" id="KI300166">
    <property type="protein sequence ID" value="ERZ96755.1"/>
    <property type="molecule type" value="Genomic_DNA"/>
</dbReference>
<evidence type="ECO:0000313" key="1">
    <source>
        <dbReference type="EMBL" id="ERZ96755.1"/>
    </source>
</evidence>
<accession>U9T023</accession>
<proteinExistence type="predicted"/>
<dbReference type="HOGENOM" id="CLU_2655744_0_0_1"/>
<name>U9T023_RHIID</name>
<reference evidence="1" key="1">
    <citation type="submission" date="2013-07" db="EMBL/GenBank/DDBJ databases">
        <title>The genome of an arbuscular mycorrhizal fungus provides insights into the evolution of the oldest plant symbiosis.</title>
        <authorList>
            <consortium name="DOE Joint Genome Institute"/>
            <person name="Tisserant E."/>
            <person name="Malbreil M."/>
            <person name="Kuo A."/>
            <person name="Kohler A."/>
            <person name="Symeonidi A."/>
            <person name="Balestrini R."/>
            <person name="Charron P."/>
            <person name="Duensing N."/>
            <person name="Frei-dit-Frey N."/>
            <person name="Gianinazzi-Pearson V."/>
            <person name="Gilbert B."/>
            <person name="Handa Y."/>
            <person name="Hijri M."/>
            <person name="Kaul R."/>
            <person name="Kawaguchi M."/>
            <person name="Krajinski F."/>
            <person name="Lammers P."/>
            <person name="Lapierre D."/>
            <person name="Masclaux F.G."/>
            <person name="Murat C."/>
            <person name="Morin E."/>
            <person name="Ndikumana S."/>
            <person name="Pagni M."/>
            <person name="Petitpierre D."/>
            <person name="Requena N."/>
            <person name="Rosikiewicz P."/>
            <person name="Riley R."/>
            <person name="Saito K."/>
            <person name="San Clemente H."/>
            <person name="Shapiro H."/>
            <person name="van Tuinen D."/>
            <person name="Becard G."/>
            <person name="Bonfante P."/>
            <person name="Paszkowski U."/>
            <person name="Shachar-Hill Y."/>
            <person name="Young J.P."/>
            <person name="Sanders I.R."/>
            <person name="Henrissat B."/>
            <person name="Rensing S.A."/>
            <person name="Grigoriev I.V."/>
            <person name="Corradi N."/>
            <person name="Roux C."/>
            <person name="Martin F."/>
        </authorList>
    </citation>
    <scope>NUCLEOTIDE SEQUENCE</scope>
    <source>
        <strain evidence="1">DAOM 197198</strain>
    </source>
</reference>
<protein>
    <submittedName>
        <fullName evidence="1">Uncharacterized protein</fullName>
    </submittedName>
</protein>
<gene>
    <name evidence="1" type="ORF">GLOINDRAFT_12281</name>
</gene>